<evidence type="ECO:0000313" key="3">
    <source>
        <dbReference type="Proteomes" id="UP000636800"/>
    </source>
</evidence>
<dbReference type="EMBL" id="JADCNL010000007">
    <property type="protein sequence ID" value="KAG0473421.1"/>
    <property type="molecule type" value="Genomic_DNA"/>
</dbReference>
<comment type="caution">
    <text evidence="2">The sequence shown here is derived from an EMBL/GenBank/DDBJ whole genome shotgun (WGS) entry which is preliminary data.</text>
</comment>
<sequence length="165" mass="18544">MMLTDCLGRGSGAKQSRELTRRKDGVWWRRQQWMPGVVVLAVVVGFFFLVNCWMFSRLQHDPFAHREDLGHVLNTALPGNQINHARIGGHQQVMNTRLLALAAHALADAEEKPEPDELWKETLAPTFTWKPCADQRSWMPGDGTNGYILVSANGGISQQRVAVRV</sequence>
<keyword evidence="3" id="KW-1185">Reference proteome</keyword>
<reference evidence="2 3" key="1">
    <citation type="journal article" date="2020" name="Nat. Food">
        <title>A phased Vanilla planifolia genome enables genetic improvement of flavour and production.</title>
        <authorList>
            <person name="Hasing T."/>
            <person name="Tang H."/>
            <person name="Brym M."/>
            <person name="Khazi F."/>
            <person name="Huang T."/>
            <person name="Chambers A.H."/>
        </authorList>
    </citation>
    <scope>NUCLEOTIDE SEQUENCE [LARGE SCALE GENOMIC DNA]</scope>
    <source>
        <tissue evidence="2">Leaf</tissue>
    </source>
</reference>
<keyword evidence="1" id="KW-0812">Transmembrane</keyword>
<keyword evidence="1" id="KW-0472">Membrane</keyword>
<dbReference type="Proteomes" id="UP000636800">
    <property type="component" value="Chromosome 7"/>
</dbReference>
<keyword evidence="1" id="KW-1133">Transmembrane helix</keyword>
<accession>A0A835QHK3</accession>
<protein>
    <submittedName>
        <fullName evidence="2">Uncharacterized protein</fullName>
    </submittedName>
</protein>
<dbReference type="PANTHER" id="PTHR31933">
    <property type="entry name" value="O-FUCOSYLTRANSFERASE 2-RELATED"/>
    <property type="match status" value="1"/>
</dbReference>
<dbReference type="InterPro" id="IPR052272">
    <property type="entry name" value="GT106_glycosyltransferase"/>
</dbReference>
<dbReference type="OrthoDB" id="1939646at2759"/>
<gene>
    <name evidence="2" type="ORF">HPP92_015278</name>
</gene>
<evidence type="ECO:0000313" key="2">
    <source>
        <dbReference type="EMBL" id="KAG0473421.1"/>
    </source>
</evidence>
<name>A0A835QHK3_VANPL</name>
<feature type="transmembrane region" description="Helical" evidence="1">
    <location>
        <begin position="33"/>
        <end position="56"/>
    </location>
</feature>
<proteinExistence type="predicted"/>
<evidence type="ECO:0000256" key="1">
    <source>
        <dbReference type="SAM" id="Phobius"/>
    </source>
</evidence>
<dbReference type="AlphaFoldDB" id="A0A835QHK3"/>
<organism evidence="2 3">
    <name type="scientific">Vanilla planifolia</name>
    <name type="common">Vanilla</name>
    <dbReference type="NCBI Taxonomy" id="51239"/>
    <lineage>
        <taxon>Eukaryota</taxon>
        <taxon>Viridiplantae</taxon>
        <taxon>Streptophyta</taxon>
        <taxon>Embryophyta</taxon>
        <taxon>Tracheophyta</taxon>
        <taxon>Spermatophyta</taxon>
        <taxon>Magnoliopsida</taxon>
        <taxon>Liliopsida</taxon>
        <taxon>Asparagales</taxon>
        <taxon>Orchidaceae</taxon>
        <taxon>Vanilloideae</taxon>
        <taxon>Vanilleae</taxon>
        <taxon>Vanilla</taxon>
    </lineage>
</organism>
<dbReference type="PANTHER" id="PTHR31933:SF9">
    <property type="entry name" value="O-FUCOSYLTRANSFERASE 2"/>
    <property type="match status" value="1"/>
</dbReference>